<evidence type="ECO:0000313" key="2">
    <source>
        <dbReference type="Proteomes" id="UP000501090"/>
    </source>
</evidence>
<accession>A0A6M9PMD5</accession>
<name>A0A6M9PMD5_9BURK</name>
<reference evidence="1 2" key="1">
    <citation type="submission" date="2018-04" db="EMBL/GenBank/DDBJ databases">
        <title>Polynucleobacter sp. UK-Long2-W17 genome.</title>
        <authorList>
            <person name="Hahn M.W."/>
        </authorList>
    </citation>
    <scope>NUCLEOTIDE SEQUENCE [LARGE SCALE GENOMIC DNA]</scope>
    <source>
        <strain evidence="1 2">UK-Long2-W17</strain>
    </source>
</reference>
<proteinExistence type="predicted"/>
<dbReference type="Proteomes" id="UP000501090">
    <property type="component" value="Chromosome"/>
</dbReference>
<sequence length="175" mass="19908">MPSLHKLFCRLVELTSSLRLGGIQNCILLFPISIVLIACNKNQLPEYWLCKGNTQQESFLSNGDLQSVFSGKDQMLIEKYERVITQYVSKPFTGVYQVCLSNDTELIFKMGSCDSSEIKKDDWNTAGKLNKKTLQLQMTEESLRANILIKGSGQFTCQYLGNKFPSTIFYVHEEI</sequence>
<dbReference type="RefSeq" id="WP_173959857.1">
    <property type="nucleotide sequence ID" value="NZ_CBCSCC010000012.1"/>
</dbReference>
<keyword evidence="2" id="KW-1185">Reference proteome</keyword>
<gene>
    <name evidence="1" type="ORF">DN92_02990</name>
</gene>
<protein>
    <submittedName>
        <fullName evidence="1">Uncharacterized protein</fullName>
    </submittedName>
</protein>
<dbReference type="EMBL" id="CP028940">
    <property type="protein sequence ID" value="QKM60085.1"/>
    <property type="molecule type" value="Genomic_DNA"/>
</dbReference>
<dbReference type="KEGG" id="pard:DN92_02990"/>
<organism evidence="1 2">
    <name type="scientific">Polynucleobacter arcticus</name>
    <dbReference type="NCBI Taxonomy" id="1743165"/>
    <lineage>
        <taxon>Bacteria</taxon>
        <taxon>Pseudomonadati</taxon>
        <taxon>Pseudomonadota</taxon>
        <taxon>Betaproteobacteria</taxon>
        <taxon>Burkholderiales</taxon>
        <taxon>Burkholderiaceae</taxon>
        <taxon>Polynucleobacter</taxon>
    </lineage>
</organism>
<dbReference type="AlphaFoldDB" id="A0A6M9PMD5"/>
<evidence type="ECO:0000313" key="1">
    <source>
        <dbReference type="EMBL" id="QKM60085.1"/>
    </source>
</evidence>